<gene>
    <name evidence="1" type="ORF">GOP47_0019010</name>
</gene>
<dbReference type="EMBL" id="JABFUD020000018">
    <property type="protein sequence ID" value="KAI5066386.1"/>
    <property type="molecule type" value="Genomic_DNA"/>
</dbReference>
<reference evidence="1" key="1">
    <citation type="submission" date="2021-01" db="EMBL/GenBank/DDBJ databases">
        <title>Adiantum capillus-veneris genome.</title>
        <authorList>
            <person name="Fang Y."/>
            <person name="Liao Q."/>
        </authorList>
    </citation>
    <scope>NUCLEOTIDE SEQUENCE</scope>
    <source>
        <strain evidence="1">H3</strain>
        <tissue evidence="1">Leaf</tissue>
    </source>
</reference>
<accession>A0A9D4ZB83</accession>
<protein>
    <submittedName>
        <fullName evidence="1">Uncharacterized protein</fullName>
    </submittedName>
</protein>
<proteinExistence type="predicted"/>
<evidence type="ECO:0000313" key="1">
    <source>
        <dbReference type="EMBL" id="KAI5066386.1"/>
    </source>
</evidence>
<dbReference type="Proteomes" id="UP000886520">
    <property type="component" value="Chromosome 18"/>
</dbReference>
<comment type="caution">
    <text evidence="1">The sequence shown here is derived from an EMBL/GenBank/DDBJ whole genome shotgun (WGS) entry which is preliminary data.</text>
</comment>
<name>A0A9D4ZB83_ADICA</name>
<evidence type="ECO:0000313" key="2">
    <source>
        <dbReference type="Proteomes" id="UP000886520"/>
    </source>
</evidence>
<dbReference type="AlphaFoldDB" id="A0A9D4ZB83"/>
<keyword evidence="2" id="KW-1185">Reference proteome</keyword>
<organism evidence="1 2">
    <name type="scientific">Adiantum capillus-veneris</name>
    <name type="common">Maidenhair fern</name>
    <dbReference type="NCBI Taxonomy" id="13818"/>
    <lineage>
        <taxon>Eukaryota</taxon>
        <taxon>Viridiplantae</taxon>
        <taxon>Streptophyta</taxon>
        <taxon>Embryophyta</taxon>
        <taxon>Tracheophyta</taxon>
        <taxon>Polypodiopsida</taxon>
        <taxon>Polypodiidae</taxon>
        <taxon>Polypodiales</taxon>
        <taxon>Pteridineae</taxon>
        <taxon>Pteridaceae</taxon>
        <taxon>Vittarioideae</taxon>
        <taxon>Adiantum</taxon>
    </lineage>
</organism>
<sequence length="67" mass="7728">MNTVNCAKKAKVRGSRSFKSWRRLSTMLSRNGRDVDGRQGSEIQQGGIEGDIEDRVTWNKRLNAFWK</sequence>